<name>A0AAU9S7P9_THLAR</name>
<dbReference type="EMBL" id="OU466860">
    <property type="protein sequence ID" value="CAH2061452.1"/>
    <property type="molecule type" value="Genomic_DNA"/>
</dbReference>
<dbReference type="AlphaFoldDB" id="A0AAU9S7P9"/>
<gene>
    <name evidence="2" type="ORF">TAV2_LOCUS13355</name>
</gene>
<organism evidence="2 3">
    <name type="scientific">Thlaspi arvense</name>
    <name type="common">Field penny-cress</name>
    <dbReference type="NCBI Taxonomy" id="13288"/>
    <lineage>
        <taxon>Eukaryota</taxon>
        <taxon>Viridiplantae</taxon>
        <taxon>Streptophyta</taxon>
        <taxon>Embryophyta</taxon>
        <taxon>Tracheophyta</taxon>
        <taxon>Spermatophyta</taxon>
        <taxon>Magnoliopsida</taxon>
        <taxon>eudicotyledons</taxon>
        <taxon>Gunneridae</taxon>
        <taxon>Pentapetalae</taxon>
        <taxon>rosids</taxon>
        <taxon>malvids</taxon>
        <taxon>Brassicales</taxon>
        <taxon>Brassicaceae</taxon>
        <taxon>Thlaspideae</taxon>
        <taxon>Thlaspi</taxon>
    </lineage>
</organism>
<feature type="compositionally biased region" description="Basic and acidic residues" evidence="1">
    <location>
        <begin position="17"/>
        <end position="34"/>
    </location>
</feature>
<evidence type="ECO:0000313" key="2">
    <source>
        <dbReference type="EMBL" id="CAH2061452.1"/>
    </source>
</evidence>
<sequence length="72" mass="8753">MGFHHRNCSNSGQDFQLRMESDPKTDYKKDPERKDRERWNLTRKLIIRKSKRGKVERGEMIKFSNRGWDLTI</sequence>
<feature type="region of interest" description="Disordered" evidence="1">
    <location>
        <begin position="1"/>
        <end position="34"/>
    </location>
</feature>
<evidence type="ECO:0000313" key="3">
    <source>
        <dbReference type="Proteomes" id="UP000836841"/>
    </source>
</evidence>
<proteinExistence type="predicted"/>
<evidence type="ECO:0000256" key="1">
    <source>
        <dbReference type="SAM" id="MobiDB-lite"/>
    </source>
</evidence>
<protein>
    <submittedName>
        <fullName evidence="2">Uncharacterized protein</fullName>
    </submittedName>
</protein>
<dbReference type="Proteomes" id="UP000836841">
    <property type="component" value="Chromosome 4"/>
</dbReference>
<accession>A0AAU9S7P9</accession>
<reference evidence="2 3" key="1">
    <citation type="submission" date="2022-03" db="EMBL/GenBank/DDBJ databases">
        <authorList>
            <person name="Nunn A."/>
            <person name="Chopra R."/>
            <person name="Nunn A."/>
            <person name="Contreras Garrido A."/>
        </authorList>
    </citation>
    <scope>NUCLEOTIDE SEQUENCE [LARGE SCALE GENOMIC DNA]</scope>
</reference>
<keyword evidence="3" id="KW-1185">Reference proteome</keyword>